<evidence type="ECO:0000313" key="2">
    <source>
        <dbReference type="EMBL" id="KAG1901154.1"/>
    </source>
</evidence>
<dbReference type="AlphaFoldDB" id="A0AAD4HMX8"/>
<sequence length="82" mass="9351">YDPEELRFLDETSKDERTTSRRFERSKKGKRAAKKGVFVRGHHLSALGLLTIDGMMICSVIEGSFTVEKFKVFLQEDIVSAI</sequence>
<accession>A0AAD4HMX8</accession>
<dbReference type="Proteomes" id="UP001195769">
    <property type="component" value="Unassembled WGS sequence"/>
</dbReference>
<evidence type="ECO:0000313" key="3">
    <source>
        <dbReference type="Proteomes" id="UP001195769"/>
    </source>
</evidence>
<reference evidence="2" key="1">
    <citation type="journal article" date="2020" name="New Phytol.">
        <title>Comparative genomics reveals dynamic genome evolution in host specialist ectomycorrhizal fungi.</title>
        <authorList>
            <person name="Lofgren L.A."/>
            <person name="Nguyen N.H."/>
            <person name="Vilgalys R."/>
            <person name="Ruytinx J."/>
            <person name="Liao H.L."/>
            <person name="Branco S."/>
            <person name="Kuo A."/>
            <person name="LaButti K."/>
            <person name="Lipzen A."/>
            <person name="Andreopoulos W."/>
            <person name="Pangilinan J."/>
            <person name="Riley R."/>
            <person name="Hundley H."/>
            <person name="Na H."/>
            <person name="Barry K."/>
            <person name="Grigoriev I.V."/>
            <person name="Stajich J.E."/>
            <person name="Kennedy P.G."/>
        </authorList>
    </citation>
    <scope>NUCLEOTIDE SEQUENCE</scope>
    <source>
        <strain evidence="2">FC203</strain>
    </source>
</reference>
<evidence type="ECO:0000259" key="1">
    <source>
        <dbReference type="Pfam" id="PF13358"/>
    </source>
</evidence>
<keyword evidence="3" id="KW-1185">Reference proteome</keyword>
<dbReference type="EMBL" id="JABBWK010000023">
    <property type="protein sequence ID" value="KAG1901154.1"/>
    <property type="molecule type" value="Genomic_DNA"/>
</dbReference>
<feature type="non-terminal residue" evidence="2">
    <location>
        <position position="82"/>
    </location>
</feature>
<proteinExistence type="predicted"/>
<comment type="caution">
    <text evidence="2">The sequence shown here is derived from an EMBL/GenBank/DDBJ whole genome shotgun (WGS) entry which is preliminary data.</text>
</comment>
<dbReference type="RefSeq" id="XP_041226729.1">
    <property type="nucleotide sequence ID" value="XM_041373414.1"/>
</dbReference>
<dbReference type="GeneID" id="64667712"/>
<protein>
    <recommendedName>
        <fullName evidence="1">Tc1-like transposase DDE domain-containing protein</fullName>
    </recommendedName>
</protein>
<feature type="domain" description="Tc1-like transposase DDE" evidence="1">
    <location>
        <begin position="6"/>
        <end position="76"/>
    </location>
</feature>
<dbReference type="Pfam" id="PF13358">
    <property type="entry name" value="DDE_3"/>
    <property type="match status" value="1"/>
</dbReference>
<organism evidence="2 3">
    <name type="scientific">Suillus fuscotomentosus</name>
    <dbReference type="NCBI Taxonomy" id="1912939"/>
    <lineage>
        <taxon>Eukaryota</taxon>
        <taxon>Fungi</taxon>
        <taxon>Dikarya</taxon>
        <taxon>Basidiomycota</taxon>
        <taxon>Agaricomycotina</taxon>
        <taxon>Agaricomycetes</taxon>
        <taxon>Agaricomycetidae</taxon>
        <taxon>Boletales</taxon>
        <taxon>Suillineae</taxon>
        <taxon>Suillaceae</taxon>
        <taxon>Suillus</taxon>
    </lineage>
</organism>
<name>A0AAD4HMX8_9AGAM</name>
<gene>
    <name evidence="2" type="ORF">F5891DRAFT_898660</name>
</gene>
<dbReference type="InterPro" id="IPR038717">
    <property type="entry name" value="Tc1-like_DDE_dom"/>
</dbReference>
<feature type="non-terminal residue" evidence="2">
    <location>
        <position position="1"/>
    </location>
</feature>